<name>A0AA88SJY9_TACVA</name>
<dbReference type="Proteomes" id="UP001187315">
    <property type="component" value="Unassembled WGS sequence"/>
</dbReference>
<evidence type="ECO:0000256" key="1">
    <source>
        <dbReference type="SAM" id="MobiDB-lite"/>
    </source>
</evidence>
<gene>
    <name evidence="2" type="ORF">Q7C36_013930</name>
</gene>
<feature type="region of interest" description="Disordered" evidence="1">
    <location>
        <begin position="16"/>
        <end position="58"/>
    </location>
</feature>
<organism evidence="2 3">
    <name type="scientific">Tachysurus vachellii</name>
    <name type="common">Darkbarbel catfish</name>
    <name type="synonym">Pelteobagrus vachellii</name>
    <dbReference type="NCBI Taxonomy" id="175792"/>
    <lineage>
        <taxon>Eukaryota</taxon>
        <taxon>Metazoa</taxon>
        <taxon>Chordata</taxon>
        <taxon>Craniata</taxon>
        <taxon>Vertebrata</taxon>
        <taxon>Euteleostomi</taxon>
        <taxon>Actinopterygii</taxon>
        <taxon>Neopterygii</taxon>
        <taxon>Teleostei</taxon>
        <taxon>Ostariophysi</taxon>
        <taxon>Siluriformes</taxon>
        <taxon>Bagridae</taxon>
        <taxon>Tachysurus</taxon>
    </lineage>
</organism>
<dbReference type="AlphaFoldDB" id="A0AA88SJY9"/>
<comment type="caution">
    <text evidence="2">The sequence shown here is derived from an EMBL/GenBank/DDBJ whole genome shotgun (WGS) entry which is preliminary data.</text>
</comment>
<keyword evidence="3" id="KW-1185">Reference proteome</keyword>
<proteinExistence type="predicted"/>
<protein>
    <submittedName>
        <fullName evidence="2">Uncharacterized protein</fullName>
    </submittedName>
</protein>
<dbReference type="EMBL" id="JAVHJS010000013">
    <property type="protein sequence ID" value="KAK2839116.1"/>
    <property type="molecule type" value="Genomic_DNA"/>
</dbReference>
<reference evidence="2" key="1">
    <citation type="submission" date="2023-08" db="EMBL/GenBank/DDBJ databases">
        <title>Pelteobagrus vachellii genome.</title>
        <authorList>
            <person name="Liu H."/>
        </authorList>
    </citation>
    <scope>NUCLEOTIDE SEQUENCE</scope>
    <source>
        <strain evidence="2">PRFRI_2022a</strain>
        <tissue evidence="2">Muscle</tissue>
    </source>
</reference>
<accession>A0AA88SJY9</accession>
<sequence length="58" mass="6467">MLRVISRFAARTNDLLPPQPAEVKNSAKAQLSKTSLYPGGNVSKQGRRLKRCRGTELR</sequence>
<evidence type="ECO:0000313" key="3">
    <source>
        <dbReference type="Proteomes" id="UP001187315"/>
    </source>
</evidence>
<evidence type="ECO:0000313" key="2">
    <source>
        <dbReference type="EMBL" id="KAK2839116.1"/>
    </source>
</evidence>